<dbReference type="EMBL" id="JAUEMJ010000001">
    <property type="protein sequence ID" value="MDN3238327.1"/>
    <property type="molecule type" value="Genomic_DNA"/>
</dbReference>
<dbReference type="InterPro" id="IPR029061">
    <property type="entry name" value="THDP-binding"/>
</dbReference>
<feature type="domain" description="Transketolase-like pyrimidine-binding" evidence="1">
    <location>
        <begin position="14"/>
        <end position="175"/>
    </location>
</feature>
<dbReference type="Pfam" id="PF02780">
    <property type="entry name" value="Transketolase_C"/>
    <property type="match status" value="1"/>
</dbReference>
<dbReference type="InterPro" id="IPR005475">
    <property type="entry name" value="Transketolase-like_Pyr-bd"/>
</dbReference>
<dbReference type="Gene3D" id="3.40.50.920">
    <property type="match status" value="1"/>
</dbReference>
<organism evidence="2 3">
    <name type="scientific">Glycomyces tritici</name>
    <dbReference type="NCBI Taxonomy" id="2665176"/>
    <lineage>
        <taxon>Bacteria</taxon>
        <taxon>Bacillati</taxon>
        <taxon>Actinomycetota</taxon>
        <taxon>Actinomycetes</taxon>
        <taxon>Glycomycetales</taxon>
        <taxon>Glycomycetaceae</taxon>
        <taxon>Glycomyces</taxon>
    </lineage>
</organism>
<gene>
    <name evidence="2" type="ORF">QWI33_01200</name>
</gene>
<dbReference type="Proteomes" id="UP001171902">
    <property type="component" value="Unassembled WGS sequence"/>
</dbReference>
<keyword evidence="3" id="KW-1185">Reference proteome</keyword>
<dbReference type="PANTHER" id="PTHR43825">
    <property type="entry name" value="PYRUVATE DEHYDROGENASE E1 COMPONENT"/>
    <property type="match status" value="1"/>
</dbReference>
<dbReference type="InterPro" id="IPR033248">
    <property type="entry name" value="Transketolase_C"/>
</dbReference>
<dbReference type="InterPro" id="IPR051157">
    <property type="entry name" value="PDH/Transketolase"/>
</dbReference>
<evidence type="ECO:0000259" key="1">
    <source>
        <dbReference type="SMART" id="SM00861"/>
    </source>
</evidence>
<dbReference type="SUPFAM" id="SSF52922">
    <property type="entry name" value="TK C-terminal domain-like"/>
    <property type="match status" value="1"/>
</dbReference>
<dbReference type="SMART" id="SM00861">
    <property type="entry name" value="Transket_pyr"/>
    <property type="match status" value="1"/>
</dbReference>
<dbReference type="Gene3D" id="3.40.50.970">
    <property type="match status" value="1"/>
</dbReference>
<dbReference type="Pfam" id="PF02779">
    <property type="entry name" value="Transket_pyr"/>
    <property type="match status" value="1"/>
</dbReference>
<comment type="caution">
    <text evidence="2">The sequence shown here is derived from an EMBL/GenBank/DDBJ whole genome shotgun (WGS) entry which is preliminary data.</text>
</comment>
<dbReference type="CDD" id="cd07033">
    <property type="entry name" value="TPP_PYR_DXS_TK_like"/>
    <property type="match status" value="1"/>
</dbReference>
<evidence type="ECO:0000313" key="3">
    <source>
        <dbReference type="Proteomes" id="UP001171902"/>
    </source>
</evidence>
<name>A0ABT7YI73_9ACTN</name>
<sequence>MFRSDPLEDDLQDTTMRDAFAARASALLDTDPRLAVVLADISTDKFRDAAAAHPHRVVNVGIREQLLVGAAGGLALAGLRPIAHTYAPFLVERAFEQIKLDFEHQGTSGILVSVGASYDWAEGSFTHFSPRDVALFDTLPGWRVVVPGHAAEVPRLLDEAVRSDEGVYMRLSLRCNPAPHHTSGGGLTVLREGRNATVVAVGPVLDNVLAATSGFDVTVAYTNTPRPFDEHGLRQLAAGTGDTVVVVEPYLEGTSAWLVSRALADRPHRLLSIGVGREELRRYGTADEHERLHGLDPNGIRHRVRDFLDPITASR</sequence>
<proteinExistence type="predicted"/>
<evidence type="ECO:0000313" key="2">
    <source>
        <dbReference type="EMBL" id="MDN3238327.1"/>
    </source>
</evidence>
<dbReference type="PANTHER" id="PTHR43825:SF1">
    <property type="entry name" value="TRANSKETOLASE-LIKE PYRIMIDINE-BINDING DOMAIN-CONTAINING PROTEIN"/>
    <property type="match status" value="1"/>
</dbReference>
<protein>
    <submittedName>
        <fullName evidence="2">Transketolase C-terminal domain-containing protein</fullName>
    </submittedName>
</protein>
<dbReference type="InterPro" id="IPR009014">
    <property type="entry name" value="Transketo_C/PFOR_II"/>
</dbReference>
<reference evidence="2" key="1">
    <citation type="submission" date="2023-06" db="EMBL/GenBank/DDBJ databases">
        <title>Gycomyces niveus sp.nov., a novel actinomycete isolated from soil in Shouguang.</title>
        <authorList>
            <person name="Yang X."/>
            <person name="Zhao J."/>
        </authorList>
    </citation>
    <scope>NUCLEOTIDE SEQUENCE</scope>
    <source>
        <strain evidence="2">NEAU C2</strain>
    </source>
</reference>
<accession>A0ABT7YI73</accession>
<dbReference type="SUPFAM" id="SSF52518">
    <property type="entry name" value="Thiamin diphosphate-binding fold (THDP-binding)"/>
    <property type="match status" value="1"/>
</dbReference>